<evidence type="ECO:0000313" key="7">
    <source>
        <dbReference type="Proteomes" id="UP000039437"/>
    </source>
</evidence>
<dbReference type="EC" id="1.-.-.-" evidence="5 6"/>
<dbReference type="InterPro" id="IPR050523">
    <property type="entry name" value="AKR_Detox_Biosynth"/>
</dbReference>
<gene>
    <name evidence="5" type="primary">ycsN</name>
    <name evidence="6" type="synonym">ydhF</name>
    <name evidence="5" type="ORF">BN1321_170019</name>
    <name evidence="6" type="ORF">NCTC7878_03324</name>
</gene>
<accession>A0A090LR26</accession>
<keyword evidence="2 5" id="KW-0560">Oxidoreductase</keyword>
<evidence type="ECO:0000256" key="3">
    <source>
        <dbReference type="ARBA" id="ARBA00038157"/>
    </source>
</evidence>
<organism evidence="5 7">
    <name type="scientific">Staphylococcus aureus</name>
    <dbReference type="NCBI Taxonomy" id="1280"/>
    <lineage>
        <taxon>Bacteria</taxon>
        <taxon>Bacillati</taxon>
        <taxon>Bacillota</taxon>
        <taxon>Bacilli</taxon>
        <taxon>Bacillales</taxon>
        <taxon>Staphylococcaceae</taxon>
        <taxon>Staphylococcus</taxon>
    </lineage>
</organism>
<dbReference type="PANTHER" id="PTHR43364">
    <property type="entry name" value="NADH-SPECIFIC METHYLGLYOXAL REDUCTASE-RELATED"/>
    <property type="match status" value="1"/>
</dbReference>
<dbReference type="EMBL" id="UAUX01000016">
    <property type="protein sequence ID" value="SQA00165.1"/>
    <property type="molecule type" value="Genomic_DNA"/>
</dbReference>
<protein>
    <submittedName>
        <fullName evidence="6">Aldo/keto reductase family protein</fullName>
        <ecNumber evidence="5 6">1.-.-.-</ecNumber>
    </submittedName>
    <submittedName>
        <fullName evidence="5">Uncharacterized oxidoreductase YcsN</fullName>
    </submittedName>
</protein>
<dbReference type="OMA" id="VVYAWVM"/>
<dbReference type="Gene3D" id="3.20.20.100">
    <property type="entry name" value="NADP-dependent oxidoreductase domain"/>
    <property type="match status" value="1"/>
</dbReference>
<dbReference type="PATRIC" id="fig|1280.3367.peg.663"/>
<dbReference type="FunFam" id="3.20.20.100:FF:000008">
    <property type="entry name" value="Aldo/keto reductase family oxidoreductase"/>
    <property type="match status" value="1"/>
</dbReference>
<dbReference type="PRINTS" id="PR00069">
    <property type="entry name" value="ALDKETRDTASE"/>
</dbReference>
<dbReference type="InterPro" id="IPR023210">
    <property type="entry name" value="NADP_OxRdtase_dom"/>
</dbReference>
<keyword evidence="1" id="KW-0521">NADP</keyword>
<name>A0A090LR26_STAAU</name>
<dbReference type="Pfam" id="PF00248">
    <property type="entry name" value="Aldo_ket_red"/>
    <property type="match status" value="1"/>
</dbReference>
<dbReference type="EMBL" id="CVOQ01000009">
    <property type="protein sequence ID" value="CRI08139.1"/>
    <property type="molecule type" value="Genomic_DNA"/>
</dbReference>
<evidence type="ECO:0000313" key="5">
    <source>
        <dbReference type="EMBL" id="CRI08139.1"/>
    </source>
</evidence>
<dbReference type="GO" id="GO:0016491">
    <property type="term" value="F:oxidoreductase activity"/>
    <property type="evidence" value="ECO:0007669"/>
    <property type="project" value="UniProtKB-KW"/>
</dbReference>
<evidence type="ECO:0000256" key="1">
    <source>
        <dbReference type="ARBA" id="ARBA00022857"/>
    </source>
</evidence>
<evidence type="ECO:0000256" key="2">
    <source>
        <dbReference type="ARBA" id="ARBA00023002"/>
    </source>
</evidence>
<dbReference type="CDD" id="cd19092">
    <property type="entry name" value="AKR_BsYcsN_EcYdhF-like"/>
    <property type="match status" value="1"/>
</dbReference>
<feature type="domain" description="NADP-dependent oxidoreductase" evidence="4">
    <location>
        <begin position="15"/>
        <end position="292"/>
    </location>
</feature>
<dbReference type="InterPro" id="IPR020471">
    <property type="entry name" value="AKR"/>
</dbReference>
<sequence>MEQIMINHYVHFSRLVQGFWRANEWKMTAKELNYFINELVERGITTMDHADIYGDYQCESLFGNALDLSPELRNKIQIVTKCGIILPSKQFDFTNGHRYDLSSKHIVKSVEQSLINLNVDYLDSLLIHRPSPLMDPEQVADALTKLVKQGKLKSFGVSNFNHSQYQLLNQYIMKERLHISINQLELSPYHVDSLQDGTMDSMYQNHVQIMAWSPFAGGKIFDKEDIKAQRIMKVIQSIADKYGVSDTAVMIAWLVKIPHRIMPILGTSQLKRIDQAIEGLQLNLDDQSWFDIYTAIIGQDIP</sequence>
<dbReference type="RefSeq" id="WP_000435104.1">
    <property type="nucleotide sequence ID" value="NZ_AP017922.1"/>
</dbReference>
<dbReference type="GO" id="GO:0005829">
    <property type="term" value="C:cytosol"/>
    <property type="evidence" value="ECO:0007669"/>
    <property type="project" value="TreeGrafter"/>
</dbReference>
<dbReference type="SUPFAM" id="SSF51430">
    <property type="entry name" value="NAD(P)-linked oxidoreductase"/>
    <property type="match status" value="1"/>
</dbReference>
<dbReference type="Proteomes" id="UP000249913">
    <property type="component" value="Unassembled WGS sequence"/>
</dbReference>
<evidence type="ECO:0000313" key="8">
    <source>
        <dbReference type="Proteomes" id="UP000249913"/>
    </source>
</evidence>
<reference evidence="6 8" key="2">
    <citation type="submission" date="2018-06" db="EMBL/GenBank/DDBJ databases">
        <authorList>
            <consortium name="Pathogen Informatics"/>
            <person name="Doyle S."/>
        </authorList>
    </citation>
    <scope>NUCLEOTIDE SEQUENCE [LARGE SCALE GENOMIC DNA]</scope>
    <source>
        <strain evidence="6 8">NCTC7878</strain>
    </source>
</reference>
<dbReference type="AlphaFoldDB" id="A0A090LR26"/>
<comment type="similarity">
    <text evidence="3">Belongs to the aldo/keto reductase family. Aldo/keto reductase 2 subfamily.</text>
</comment>
<dbReference type="InterPro" id="IPR036812">
    <property type="entry name" value="NAD(P)_OxRdtase_dom_sf"/>
</dbReference>
<dbReference type="PANTHER" id="PTHR43364:SF1">
    <property type="entry name" value="OXIDOREDUCTASE YDHF"/>
    <property type="match status" value="1"/>
</dbReference>
<reference evidence="5 7" key="1">
    <citation type="submission" date="2015-04" db="EMBL/GenBank/DDBJ databases">
        <authorList>
            <person name="Syromyatnikov M.Y."/>
            <person name="Popov V.N."/>
        </authorList>
    </citation>
    <scope>NUCLEOTIDE SEQUENCE [LARGE SCALE GENOMIC DNA]</scope>
    <source>
        <strain evidence="5 7">AH1</strain>
    </source>
</reference>
<evidence type="ECO:0000313" key="6">
    <source>
        <dbReference type="EMBL" id="SQA00165.1"/>
    </source>
</evidence>
<dbReference type="Proteomes" id="UP000039437">
    <property type="component" value="Unassembled WGS sequence"/>
</dbReference>
<proteinExistence type="inferred from homology"/>
<evidence type="ECO:0000259" key="4">
    <source>
        <dbReference type="Pfam" id="PF00248"/>
    </source>
</evidence>